<evidence type="ECO:0000259" key="6">
    <source>
        <dbReference type="Pfam" id="PF01212"/>
    </source>
</evidence>
<name>A0A212LRR7_9FIRM</name>
<comment type="cofactor">
    <cofactor evidence="1">
        <name>pyridoxal 5'-phosphate</name>
        <dbReference type="ChEBI" id="CHEBI:597326"/>
    </cofactor>
</comment>
<dbReference type="PANTHER" id="PTHR48097:SF9">
    <property type="entry name" value="L-THREONINE ALDOLASE"/>
    <property type="match status" value="1"/>
</dbReference>
<dbReference type="InterPro" id="IPR023603">
    <property type="entry name" value="Low_specificity_L-TA-like"/>
</dbReference>
<evidence type="ECO:0000256" key="3">
    <source>
        <dbReference type="ARBA" id="ARBA00022898"/>
    </source>
</evidence>
<dbReference type="EMBL" id="FMJE01000003">
    <property type="protein sequence ID" value="SCM80171.1"/>
    <property type="molecule type" value="Genomic_DNA"/>
</dbReference>
<dbReference type="Pfam" id="PF01212">
    <property type="entry name" value="Beta_elim_lyase"/>
    <property type="match status" value="1"/>
</dbReference>
<evidence type="ECO:0000256" key="5">
    <source>
        <dbReference type="PIRSR" id="PIRSR017617-1"/>
    </source>
</evidence>
<evidence type="ECO:0000313" key="7">
    <source>
        <dbReference type="EMBL" id="SCM80171.1"/>
    </source>
</evidence>
<dbReference type="Gene3D" id="3.90.1150.10">
    <property type="entry name" value="Aspartate Aminotransferase, domain 1"/>
    <property type="match status" value="1"/>
</dbReference>
<gene>
    <name evidence="7" type="primary">ltaA</name>
    <name evidence="7" type="ORF">KL86SPO_30349</name>
</gene>
<dbReference type="CDD" id="cd06502">
    <property type="entry name" value="TA_like"/>
    <property type="match status" value="1"/>
</dbReference>
<sequence>MRLVDLRSDTVTMPTAAMREAMYRAEVGDDVYGEDPTINRLEELGARMTGKEASLFVASGTMGNQLAILAHTQRGDEILCEAESHIFFYEVGGLAALAGVQAKTLAGQRGILTPEIVKPAIRPQDIHQPRSSLICIENTHNRAGGKCYPVETLDGIYTLAQAHTIPVHMDGARVFNAAARQQVAVEKLTAYADSVMFCLSKGLGAPVGSLLAGSRDFVETCRRYRKMLGGGMRQAGIIAAAGIVALSTMVERLEQDHVHARMLADAVANMEIGFDASDVETNIVVIDTMQSGKTAAELSACFAEQGIKISQFGNHKIRMVTHYGITRDDIQYTIDAMARIIKG</sequence>
<accession>A0A212LRR7</accession>
<dbReference type="InterPro" id="IPR015421">
    <property type="entry name" value="PyrdxlP-dep_Trfase_major"/>
</dbReference>
<dbReference type="FunFam" id="3.90.1150.10:FF:000041">
    <property type="entry name" value="Low-specificity L-threonine aldolase"/>
    <property type="match status" value="1"/>
</dbReference>
<protein>
    <submittedName>
        <fullName evidence="7">L-allo-threonine aldolase</fullName>
        <ecNumber evidence="7">4.1.2.49</ecNumber>
    </submittedName>
</protein>
<feature type="domain" description="Aromatic amino acid beta-eliminating lyase/threonine aldolase" evidence="6">
    <location>
        <begin position="5"/>
        <end position="287"/>
    </location>
</feature>
<dbReference type="InterPro" id="IPR015424">
    <property type="entry name" value="PyrdxlP-dep_Trfase"/>
</dbReference>
<evidence type="ECO:0000256" key="4">
    <source>
        <dbReference type="ARBA" id="ARBA00023239"/>
    </source>
</evidence>
<dbReference type="GO" id="GO:0006567">
    <property type="term" value="P:L-threonine catabolic process"/>
    <property type="evidence" value="ECO:0007669"/>
    <property type="project" value="TreeGrafter"/>
</dbReference>
<dbReference type="GO" id="GO:0005829">
    <property type="term" value="C:cytosol"/>
    <property type="evidence" value="ECO:0007669"/>
    <property type="project" value="TreeGrafter"/>
</dbReference>
<dbReference type="FunFam" id="3.40.640.10:FF:000030">
    <property type="entry name" value="Low-specificity L-threonine aldolase"/>
    <property type="match status" value="1"/>
</dbReference>
<organism evidence="7">
    <name type="scientific">uncultured Sporomusa sp</name>
    <dbReference type="NCBI Taxonomy" id="307249"/>
    <lineage>
        <taxon>Bacteria</taxon>
        <taxon>Bacillati</taxon>
        <taxon>Bacillota</taxon>
        <taxon>Negativicutes</taxon>
        <taxon>Selenomonadales</taxon>
        <taxon>Sporomusaceae</taxon>
        <taxon>Sporomusa</taxon>
        <taxon>environmental samples</taxon>
    </lineage>
</organism>
<dbReference type="Gene3D" id="3.40.640.10">
    <property type="entry name" value="Type I PLP-dependent aspartate aminotransferase-like (Major domain)"/>
    <property type="match status" value="1"/>
</dbReference>
<dbReference type="EC" id="4.1.2.49" evidence="7"/>
<dbReference type="InterPro" id="IPR001597">
    <property type="entry name" value="ArAA_b-elim_lyase/Thr_aldolase"/>
</dbReference>
<comment type="similarity">
    <text evidence="2">Belongs to the threonine aldolase family.</text>
</comment>
<dbReference type="GO" id="GO:0006545">
    <property type="term" value="P:glycine biosynthetic process"/>
    <property type="evidence" value="ECO:0007669"/>
    <property type="project" value="TreeGrafter"/>
</dbReference>
<dbReference type="GO" id="GO:0008732">
    <property type="term" value="F:L-allo-threonine aldolase activity"/>
    <property type="evidence" value="ECO:0007669"/>
    <property type="project" value="UniProtKB-EC"/>
</dbReference>
<reference evidence="7" key="1">
    <citation type="submission" date="2016-08" db="EMBL/GenBank/DDBJ databases">
        <authorList>
            <person name="Seilhamer J.J."/>
        </authorList>
    </citation>
    <scope>NUCLEOTIDE SEQUENCE</scope>
    <source>
        <strain evidence="7">86</strain>
    </source>
</reference>
<keyword evidence="4 7" id="KW-0456">Lyase</keyword>
<keyword evidence="3" id="KW-0663">Pyridoxal phosphate</keyword>
<proteinExistence type="inferred from homology"/>
<dbReference type="RefSeq" id="WP_288183701.1">
    <property type="nucleotide sequence ID" value="NZ_LT608335.1"/>
</dbReference>
<dbReference type="PIRSF" id="PIRSF017617">
    <property type="entry name" value="Thr_aldolase"/>
    <property type="match status" value="1"/>
</dbReference>
<dbReference type="PANTHER" id="PTHR48097">
    <property type="entry name" value="L-THREONINE ALDOLASE-RELATED"/>
    <property type="match status" value="1"/>
</dbReference>
<dbReference type="NCBIfam" id="NF007825">
    <property type="entry name" value="PRK10534.1"/>
    <property type="match status" value="1"/>
</dbReference>
<dbReference type="InterPro" id="IPR015422">
    <property type="entry name" value="PyrdxlP-dep_Trfase_small"/>
</dbReference>
<dbReference type="SUPFAM" id="SSF53383">
    <property type="entry name" value="PLP-dependent transferases"/>
    <property type="match status" value="1"/>
</dbReference>
<dbReference type="AlphaFoldDB" id="A0A212LRR7"/>
<evidence type="ECO:0000256" key="2">
    <source>
        <dbReference type="ARBA" id="ARBA00006966"/>
    </source>
</evidence>
<feature type="modified residue" description="N6-(pyridoxal phosphate)lysine" evidence="5">
    <location>
        <position position="201"/>
    </location>
</feature>
<dbReference type="NCBIfam" id="NF041359">
    <property type="entry name" value="GntG_guanitoxin"/>
    <property type="match status" value="1"/>
</dbReference>
<evidence type="ECO:0000256" key="1">
    <source>
        <dbReference type="ARBA" id="ARBA00001933"/>
    </source>
</evidence>